<feature type="domain" description="MgsA AAA+ ATPase C-terminal" evidence="1">
    <location>
        <begin position="59"/>
        <end position="158"/>
    </location>
</feature>
<keyword evidence="3" id="KW-1185">Reference proteome</keyword>
<dbReference type="InterPro" id="IPR021886">
    <property type="entry name" value="MgsA_C"/>
</dbReference>
<evidence type="ECO:0000313" key="2">
    <source>
        <dbReference type="EMBL" id="BCK82635.1"/>
    </source>
</evidence>
<dbReference type="InterPro" id="IPR008921">
    <property type="entry name" value="DNA_pol3_clamp-load_cplx_C"/>
</dbReference>
<sequence>MAKEAFMSYDPWSNIQSRNGIPGDELISMLQKSIRRGLEENALAAAYEMYITSPQFHEKMWRRLLAISVEDVGFGDTHAPLQVYTLFKMAQEFPYSDGDQPMFFMHAIRYLCRCKKERTTDNIKNQIIKEWEHGKKPEVPDYAYDLHTAKGRAMGRDEMHFLTEASRVIPQLEGEDIVRIHEQYIEFCKHEKEMTGKPEVQPFHYNCWQY</sequence>
<dbReference type="AlphaFoldDB" id="A0A810Q7M3"/>
<dbReference type="GO" id="GO:0003677">
    <property type="term" value="F:DNA binding"/>
    <property type="evidence" value="ECO:0007669"/>
    <property type="project" value="InterPro"/>
</dbReference>
<gene>
    <name evidence="2" type="ORF">MM50RIKEN_23980</name>
</gene>
<proteinExistence type="predicted"/>
<reference evidence="2" key="1">
    <citation type="submission" date="2020-09" db="EMBL/GenBank/DDBJ databases">
        <title>New species isolated from human feces.</title>
        <authorList>
            <person name="Kitahara M."/>
            <person name="Shigeno Y."/>
            <person name="Shime M."/>
            <person name="Matsumoto Y."/>
            <person name="Nakamura S."/>
            <person name="Motooka D."/>
            <person name="Fukuoka S."/>
            <person name="Nishikawa H."/>
            <person name="Benno Y."/>
        </authorList>
    </citation>
    <scope>NUCLEOTIDE SEQUENCE</scope>
    <source>
        <strain evidence="2">MM50</strain>
    </source>
</reference>
<dbReference type="SUPFAM" id="SSF48019">
    <property type="entry name" value="post-AAA+ oligomerization domain-like"/>
    <property type="match status" value="1"/>
</dbReference>
<dbReference type="EMBL" id="AP023418">
    <property type="protein sequence ID" value="BCK82635.1"/>
    <property type="molecule type" value="Genomic_DNA"/>
</dbReference>
<evidence type="ECO:0000313" key="3">
    <source>
        <dbReference type="Proteomes" id="UP000681035"/>
    </source>
</evidence>
<organism evidence="2 3">
    <name type="scientific">Vescimonas coprocola</name>
    <dbReference type="NCBI Taxonomy" id="2714355"/>
    <lineage>
        <taxon>Bacteria</taxon>
        <taxon>Bacillati</taxon>
        <taxon>Bacillota</taxon>
        <taxon>Clostridia</taxon>
        <taxon>Eubacteriales</taxon>
        <taxon>Oscillospiraceae</taxon>
        <taxon>Vescimonas</taxon>
    </lineage>
</organism>
<dbReference type="KEGG" id="vcop:MM50RIKEN_23980"/>
<dbReference type="Gene3D" id="1.20.272.10">
    <property type="match status" value="1"/>
</dbReference>
<dbReference type="Proteomes" id="UP000681035">
    <property type="component" value="Chromosome"/>
</dbReference>
<protein>
    <recommendedName>
        <fullName evidence="1">MgsA AAA+ ATPase C-terminal domain-containing protein</fullName>
    </recommendedName>
</protein>
<accession>A0A810Q7M3</accession>
<name>A0A810Q7M3_9FIRM</name>
<evidence type="ECO:0000259" key="1">
    <source>
        <dbReference type="Pfam" id="PF12002"/>
    </source>
</evidence>
<dbReference type="RefSeq" id="WP_213541187.1">
    <property type="nucleotide sequence ID" value="NZ_AP023418.1"/>
</dbReference>
<dbReference type="GO" id="GO:0006260">
    <property type="term" value="P:DNA replication"/>
    <property type="evidence" value="ECO:0007669"/>
    <property type="project" value="InterPro"/>
</dbReference>
<dbReference type="Pfam" id="PF12002">
    <property type="entry name" value="MgsA_C"/>
    <property type="match status" value="1"/>
</dbReference>